<dbReference type="GO" id="GO:0005576">
    <property type="term" value="C:extracellular region"/>
    <property type="evidence" value="ECO:0007669"/>
    <property type="project" value="UniProtKB-SubCell"/>
</dbReference>
<dbReference type="AlphaFoldDB" id="A0AAJ7L7B8"/>
<evidence type="ECO:0000256" key="9">
    <source>
        <dbReference type="ARBA" id="ARBA00022801"/>
    </source>
</evidence>
<evidence type="ECO:0000313" key="18">
    <source>
        <dbReference type="RefSeq" id="XP_018496062.2"/>
    </source>
</evidence>
<reference evidence="18" key="1">
    <citation type="submission" date="2025-08" db="UniProtKB">
        <authorList>
            <consortium name="RefSeq"/>
        </authorList>
    </citation>
    <scope>IDENTIFICATION</scope>
</reference>
<keyword evidence="12" id="KW-0443">Lipid metabolism</keyword>
<dbReference type="GO" id="GO:0016042">
    <property type="term" value="P:lipid catabolic process"/>
    <property type="evidence" value="ECO:0007669"/>
    <property type="project" value="UniProtKB-KW"/>
</dbReference>
<feature type="domain" description="Phospholipase A2-like central" evidence="16">
    <location>
        <begin position="113"/>
        <end position="242"/>
    </location>
</feature>
<evidence type="ECO:0000256" key="13">
    <source>
        <dbReference type="ARBA" id="ARBA00023145"/>
    </source>
</evidence>
<evidence type="ECO:0000256" key="7">
    <source>
        <dbReference type="ARBA" id="ARBA00022525"/>
    </source>
</evidence>
<keyword evidence="10" id="KW-0106">Calcium</keyword>
<dbReference type="PROSITE" id="PS00118">
    <property type="entry name" value="PA2_HIS"/>
    <property type="match status" value="1"/>
</dbReference>
<gene>
    <name evidence="18" type="primary">LOC100898218</name>
</gene>
<evidence type="ECO:0000256" key="1">
    <source>
        <dbReference type="ARBA" id="ARBA00001604"/>
    </source>
</evidence>
<evidence type="ECO:0000256" key="8">
    <source>
        <dbReference type="ARBA" id="ARBA00022723"/>
    </source>
</evidence>
<evidence type="ECO:0000256" key="14">
    <source>
        <dbReference type="ARBA" id="ARBA00023157"/>
    </source>
</evidence>
<protein>
    <recommendedName>
        <fullName evidence="6">Phospholipase A2</fullName>
        <ecNumber evidence="5">3.1.1.4</ecNumber>
    </recommendedName>
    <alternativeName>
        <fullName evidence="15">Phosphatidylcholine 2-acylhydrolase</fullName>
    </alternativeName>
</protein>
<keyword evidence="9" id="KW-0378">Hydrolase</keyword>
<dbReference type="FunFam" id="1.20.90.10:FF:000002">
    <property type="entry name" value="Phospholipase A2 group III"/>
    <property type="match status" value="1"/>
</dbReference>
<keyword evidence="7" id="KW-0964">Secreted</keyword>
<dbReference type="Gene3D" id="1.20.90.10">
    <property type="entry name" value="Phospholipase A2 domain"/>
    <property type="match status" value="1"/>
</dbReference>
<dbReference type="RefSeq" id="XP_018496062.2">
    <property type="nucleotide sequence ID" value="XM_018640546.2"/>
</dbReference>
<evidence type="ECO:0000256" key="4">
    <source>
        <dbReference type="ARBA" id="ARBA00009659"/>
    </source>
</evidence>
<dbReference type="GO" id="GO:0050482">
    <property type="term" value="P:arachidonate secretion"/>
    <property type="evidence" value="ECO:0007669"/>
    <property type="project" value="InterPro"/>
</dbReference>
<dbReference type="CDD" id="cd04704">
    <property type="entry name" value="PLA2_bee_venom_like"/>
    <property type="match status" value="1"/>
</dbReference>
<evidence type="ECO:0000256" key="2">
    <source>
        <dbReference type="ARBA" id="ARBA00001913"/>
    </source>
</evidence>
<evidence type="ECO:0000256" key="15">
    <source>
        <dbReference type="ARBA" id="ARBA00029903"/>
    </source>
</evidence>
<dbReference type="GO" id="GO:0004623">
    <property type="term" value="F:phospholipase A2 activity"/>
    <property type="evidence" value="ECO:0007669"/>
    <property type="project" value="UniProtKB-EC"/>
</dbReference>
<comment type="similarity">
    <text evidence="4">Belongs to the phospholipase A2 family. Group III subfamily.</text>
</comment>
<evidence type="ECO:0000313" key="17">
    <source>
        <dbReference type="Proteomes" id="UP000694867"/>
    </source>
</evidence>
<dbReference type="SMART" id="SM00085">
    <property type="entry name" value="PA2c"/>
    <property type="match status" value="1"/>
</dbReference>
<keyword evidence="17" id="KW-1185">Reference proteome</keyword>
<keyword evidence="13" id="KW-0865">Zymogen</keyword>
<dbReference type="GO" id="GO:0046872">
    <property type="term" value="F:metal ion binding"/>
    <property type="evidence" value="ECO:0007669"/>
    <property type="project" value="UniProtKB-KW"/>
</dbReference>
<dbReference type="SUPFAM" id="SSF48619">
    <property type="entry name" value="Phospholipase A2, PLA2"/>
    <property type="match status" value="1"/>
</dbReference>
<keyword evidence="11" id="KW-0442">Lipid degradation</keyword>
<evidence type="ECO:0000256" key="3">
    <source>
        <dbReference type="ARBA" id="ARBA00004613"/>
    </source>
</evidence>
<proteinExistence type="inferred from homology"/>
<dbReference type="Proteomes" id="UP000694867">
    <property type="component" value="Unplaced"/>
</dbReference>
<comment type="cofactor">
    <cofactor evidence="2">
        <name>Ca(2+)</name>
        <dbReference type="ChEBI" id="CHEBI:29108"/>
    </cofactor>
</comment>
<keyword evidence="14" id="KW-1015">Disulfide bond</keyword>
<evidence type="ECO:0000256" key="5">
    <source>
        <dbReference type="ARBA" id="ARBA00013278"/>
    </source>
</evidence>
<organism evidence="17 18">
    <name type="scientific">Galendromus occidentalis</name>
    <name type="common">western predatory mite</name>
    <dbReference type="NCBI Taxonomy" id="34638"/>
    <lineage>
        <taxon>Eukaryota</taxon>
        <taxon>Metazoa</taxon>
        <taxon>Ecdysozoa</taxon>
        <taxon>Arthropoda</taxon>
        <taxon>Chelicerata</taxon>
        <taxon>Arachnida</taxon>
        <taxon>Acari</taxon>
        <taxon>Parasitiformes</taxon>
        <taxon>Mesostigmata</taxon>
        <taxon>Gamasina</taxon>
        <taxon>Phytoseioidea</taxon>
        <taxon>Phytoseiidae</taxon>
        <taxon>Typhlodrominae</taxon>
        <taxon>Galendromus</taxon>
    </lineage>
</organism>
<dbReference type="PANTHER" id="PTHR12253">
    <property type="entry name" value="RH14732P"/>
    <property type="match status" value="1"/>
</dbReference>
<evidence type="ECO:0000256" key="12">
    <source>
        <dbReference type="ARBA" id="ARBA00023098"/>
    </source>
</evidence>
<evidence type="ECO:0000256" key="6">
    <source>
        <dbReference type="ARBA" id="ARBA00021721"/>
    </source>
</evidence>
<evidence type="ECO:0000256" key="11">
    <source>
        <dbReference type="ARBA" id="ARBA00022963"/>
    </source>
</evidence>
<dbReference type="InterPro" id="IPR036444">
    <property type="entry name" value="PLipase_A2_dom_sf"/>
</dbReference>
<comment type="catalytic activity">
    <reaction evidence="1">
        <text>a 1,2-diacyl-sn-glycero-3-phosphocholine + H2O = a 1-acyl-sn-glycero-3-phosphocholine + a fatty acid + H(+)</text>
        <dbReference type="Rhea" id="RHEA:15801"/>
        <dbReference type="ChEBI" id="CHEBI:15377"/>
        <dbReference type="ChEBI" id="CHEBI:15378"/>
        <dbReference type="ChEBI" id="CHEBI:28868"/>
        <dbReference type="ChEBI" id="CHEBI:57643"/>
        <dbReference type="ChEBI" id="CHEBI:58168"/>
        <dbReference type="EC" id="3.1.1.4"/>
    </reaction>
</comment>
<evidence type="ECO:0000256" key="10">
    <source>
        <dbReference type="ARBA" id="ARBA00022837"/>
    </source>
</evidence>
<evidence type="ECO:0000259" key="16">
    <source>
        <dbReference type="SMART" id="SM00085"/>
    </source>
</evidence>
<keyword evidence="8" id="KW-0479">Metal-binding</keyword>
<sequence length="273" mass="30608">MCFLLSVGQSVYSEKFLPTWSMKKNSSSKSWLPYGDTAVYAYGLTVAELRTSSKDGSVVECKLTELQDPMECDILVKKIGRPVVNVCLKQIMEIIQQCRALVQTKKGPPLPLNFHQMPFWNQVWNGIFPGTKWCGSGDIANGYHDLGIDAALDKCCRAHDHCPIKLKAFRRGHGLVNFSLYTKSHCSCDEDFLQCLIESHSESAAAIGNMYFNVLKVPCLREIDEGRNLCKSDLRSVSKECQNEDTRGVYMKFLGPEKPFPLPGLNAESLKLN</sequence>
<dbReference type="KEGG" id="goe:100898218"/>
<name>A0AAJ7L7B8_9ACAR</name>
<accession>A0AAJ7L7B8</accession>
<dbReference type="EC" id="3.1.1.4" evidence="5"/>
<dbReference type="Pfam" id="PF05826">
    <property type="entry name" value="Phospholip_A2_2"/>
    <property type="match status" value="1"/>
</dbReference>
<dbReference type="InterPro" id="IPR016090">
    <property type="entry name" value="PLA2-like_dom"/>
</dbReference>
<comment type="subcellular location">
    <subcellularLocation>
        <location evidence="3">Secreted</location>
    </subcellularLocation>
</comment>
<dbReference type="InterPro" id="IPR033113">
    <property type="entry name" value="PLA2_histidine"/>
</dbReference>
<dbReference type="GO" id="GO:0006644">
    <property type="term" value="P:phospholipid metabolic process"/>
    <property type="evidence" value="ECO:0007669"/>
    <property type="project" value="InterPro"/>
</dbReference>
<dbReference type="GeneID" id="100898218"/>